<evidence type="ECO:0000256" key="2">
    <source>
        <dbReference type="SAM" id="Phobius"/>
    </source>
</evidence>
<keyword evidence="2" id="KW-1133">Transmembrane helix</keyword>
<feature type="transmembrane region" description="Helical" evidence="2">
    <location>
        <begin position="174"/>
        <end position="192"/>
    </location>
</feature>
<dbReference type="AlphaFoldDB" id="A0AAW2FH29"/>
<feature type="region of interest" description="Disordered" evidence="1">
    <location>
        <begin position="1"/>
        <end position="33"/>
    </location>
</feature>
<evidence type="ECO:0008006" key="5">
    <source>
        <dbReference type="Google" id="ProtNLM"/>
    </source>
</evidence>
<gene>
    <name evidence="3" type="ORF">PUN28_011531</name>
</gene>
<comment type="caution">
    <text evidence="3">The sequence shown here is derived from an EMBL/GenBank/DDBJ whole genome shotgun (WGS) entry which is preliminary data.</text>
</comment>
<organism evidence="3 4">
    <name type="scientific">Cardiocondyla obscurior</name>
    <dbReference type="NCBI Taxonomy" id="286306"/>
    <lineage>
        <taxon>Eukaryota</taxon>
        <taxon>Metazoa</taxon>
        <taxon>Ecdysozoa</taxon>
        <taxon>Arthropoda</taxon>
        <taxon>Hexapoda</taxon>
        <taxon>Insecta</taxon>
        <taxon>Pterygota</taxon>
        <taxon>Neoptera</taxon>
        <taxon>Endopterygota</taxon>
        <taxon>Hymenoptera</taxon>
        <taxon>Apocrita</taxon>
        <taxon>Aculeata</taxon>
        <taxon>Formicoidea</taxon>
        <taxon>Formicidae</taxon>
        <taxon>Myrmicinae</taxon>
        <taxon>Cardiocondyla</taxon>
    </lineage>
</organism>
<protein>
    <recommendedName>
        <fullName evidence="5">Transmembrane protein</fullName>
    </recommendedName>
</protein>
<evidence type="ECO:0000313" key="3">
    <source>
        <dbReference type="EMBL" id="KAL0114334.1"/>
    </source>
</evidence>
<feature type="compositionally biased region" description="Basic and acidic residues" evidence="1">
    <location>
        <begin position="19"/>
        <end position="29"/>
    </location>
</feature>
<name>A0AAW2FH29_9HYME</name>
<accession>A0AAW2FH29</accession>
<evidence type="ECO:0000313" key="4">
    <source>
        <dbReference type="Proteomes" id="UP001430953"/>
    </source>
</evidence>
<proteinExistence type="predicted"/>
<evidence type="ECO:0000256" key="1">
    <source>
        <dbReference type="SAM" id="MobiDB-lite"/>
    </source>
</evidence>
<feature type="transmembrane region" description="Helical" evidence="2">
    <location>
        <begin position="98"/>
        <end position="115"/>
    </location>
</feature>
<sequence length="194" mass="23061">MRTTGGERIRAANVRANRKKQEQGKREPRPFPPHMLEIPGTCDSCMHVRALRRHFTVTRHASRNRRLIVRDMPKKSGNSKRKVVFFCNKRYWCKRIQLYNFFFFNLRTYLLGFSLNNVSSSITSDINRYHCYMRTLIYCPQFYKLSLQFFSRGAKGSHLQLPEFQSIAPLPRSLSFFSSFFLSTFFLLFTNLQF</sequence>
<keyword evidence="2" id="KW-0812">Transmembrane</keyword>
<dbReference type="Proteomes" id="UP001430953">
    <property type="component" value="Unassembled WGS sequence"/>
</dbReference>
<feature type="compositionally biased region" description="Basic and acidic residues" evidence="1">
    <location>
        <begin position="1"/>
        <end position="10"/>
    </location>
</feature>
<keyword evidence="4" id="KW-1185">Reference proteome</keyword>
<reference evidence="3 4" key="1">
    <citation type="submission" date="2023-03" db="EMBL/GenBank/DDBJ databases">
        <title>High recombination rates correlate with genetic variation in Cardiocondyla obscurior ants.</title>
        <authorList>
            <person name="Errbii M."/>
        </authorList>
    </citation>
    <scope>NUCLEOTIDE SEQUENCE [LARGE SCALE GENOMIC DNA]</scope>
    <source>
        <strain evidence="3">Alpha-2009</strain>
        <tissue evidence="3">Whole body</tissue>
    </source>
</reference>
<dbReference type="EMBL" id="JADYXP020000011">
    <property type="protein sequence ID" value="KAL0114334.1"/>
    <property type="molecule type" value="Genomic_DNA"/>
</dbReference>
<keyword evidence="2" id="KW-0472">Membrane</keyword>